<protein>
    <submittedName>
        <fullName evidence="4">Replication initiation protein RepC</fullName>
    </submittedName>
</protein>
<gene>
    <name evidence="4" type="ORF">MRS75_06650</name>
</gene>
<dbReference type="InterPro" id="IPR021760">
    <property type="entry name" value="RepC_C"/>
</dbReference>
<reference evidence="4" key="1">
    <citation type="submission" date="2022-03" db="EMBL/GenBank/DDBJ databases">
        <title>Fererhizobium litorale gen. nov., sp. nov., isolated from sandy sediments of the Sea of Japan seashore.</title>
        <authorList>
            <person name="Romanenko L."/>
            <person name="Kurilenko V."/>
            <person name="Otstavnykh N."/>
            <person name="Svetashev V."/>
            <person name="Tekutyeva L."/>
            <person name="Isaeva M."/>
            <person name="Mikhailov V."/>
        </authorList>
    </citation>
    <scope>NUCLEOTIDE SEQUENCE</scope>
    <source>
        <strain evidence="4">KMM 9576</strain>
    </source>
</reference>
<evidence type="ECO:0000313" key="5">
    <source>
        <dbReference type="Proteomes" id="UP001161580"/>
    </source>
</evidence>
<dbReference type="Proteomes" id="UP001161580">
    <property type="component" value="Unassembled WGS sequence"/>
</dbReference>
<keyword evidence="5" id="KW-1185">Reference proteome</keyword>
<dbReference type="InterPro" id="IPR047611">
    <property type="entry name" value="RepABC_RepC"/>
</dbReference>
<evidence type="ECO:0000313" key="4">
    <source>
        <dbReference type="EMBL" id="MDI7921763.1"/>
    </source>
</evidence>
<feature type="domain" description="Plasmid replication protein C C-terminal" evidence="3">
    <location>
        <begin position="322"/>
        <end position="421"/>
    </location>
</feature>
<sequence>MAVEHVTTPFGARGLSRGMLKAQHLAATCPEKAEAGKWQVLRDLTIARRQFAISDRAVTVLSALLSFLPQEKMRADCELLVFPSNAELSRRAHGISEATLRRCLAQLVEAGLLIRRDSPNGKRYARRNADGSVAKAFGFDLRPLLARVVEIGEAAAAAMAERNAIALLREEITLLRRDVRKTLAFAMEDGIDDEWDDVLTAFQACEGNSNRGLTLHELSNLAAELRTVSAAAEKLLERMSNFKIMYGNDVHYGRHKQDSNQTPFSDLESAAEKPTPGDAGADQTEEDDAAELPDPVGSSGIARAKRLAAAGKQDGKLRSKVPLDLVLRACPDIRGYAKHEIRSWNDLREAAGLVRAVLGISPDAWREAEEVMGGENAAATVAAILQRAEVIRSPGGYLRTLSDRAAEGTYSPAPVIHALLRY</sequence>
<dbReference type="RefSeq" id="WP_311786212.1">
    <property type="nucleotide sequence ID" value="NZ_JALDYY010000003.1"/>
</dbReference>
<evidence type="ECO:0000259" key="3">
    <source>
        <dbReference type="Pfam" id="PF11800"/>
    </source>
</evidence>
<feature type="domain" description="Plasmid replication protein C N-terminal" evidence="2">
    <location>
        <begin position="13"/>
        <end position="186"/>
    </location>
</feature>
<dbReference type="Gene3D" id="1.10.10.10">
    <property type="entry name" value="Winged helix-like DNA-binding domain superfamily/Winged helix DNA-binding domain"/>
    <property type="match status" value="1"/>
</dbReference>
<dbReference type="Pfam" id="PF11800">
    <property type="entry name" value="RP-C_C"/>
    <property type="match status" value="1"/>
</dbReference>
<dbReference type="NCBIfam" id="NF010396">
    <property type="entry name" value="PRK13824.1"/>
    <property type="match status" value="1"/>
</dbReference>
<dbReference type="InterPro" id="IPR036388">
    <property type="entry name" value="WH-like_DNA-bd_sf"/>
</dbReference>
<dbReference type="AlphaFoldDB" id="A0AAE3U2X6"/>
<dbReference type="EMBL" id="JALDYZ010000003">
    <property type="protein sequence ID" value="MDI7921763.1"/>
    <property type="molecule type" value="Genomic_DNA"/>
</dbReference>
<name>A0AAE3U2X6_9HYPH</name>
<comment type="caution">
    <text evidence="4">The sequence shown here is derived from an EMBL/GenBank/DDBJ whole genome shotgun (WGS) entry which is preliminary data.</text>
</comment>
<dbReference type="SUPFAM" id="SSF46785">
    <property type="entry name" value="Winged helix' DNA-binding domain"/>
    <property type="match status" value="1"/>
</dbReference>
<feature type="region of interest" description="Disordered" evidence="1">
    <location>
        <begin position="254"/>
        <end position="298"/>
    </location>
</feature>
<dbReference type="InterPro" id="IPR036390">
    <property type="entry name" value="WH_DNA-bd_sf"/>
</dbReference>
<dbReference type="InterPro" id="IPR005090">
    <property type="entry name" value="RepC_N"/>
</dbReference>
<organism evidence="4 5">
    <name type="scientific">Ferirhizobium litorale</name>
    <dbReference type="NCBI Taxonomy" id="2927786"/>
    <lineage>
        <taxon>Bacteria</taxon>
        <taxon>Pseudomonadati</taxon>
        <taxon>Pseudomonadota</taxon>
        <taxon>Alphaproteobacteria</taxon>
        <taxon>Hyphomicrobiales</taxon>
        <taxon>Rhizobiaceae</taxon>
        <taxon>Ferirhizobium</taxon>
    </lineage>
</organism>
<evidence type="ECO:0000259" key="2">
    <source>
        <dbReference type="Pfam" id="PF03428"/>
    </source>
</evidence>
<accession>A0AAE3U2X6</accession>
<dbReference type="Pfam" id="PF03428">
    <property type="entry name" value="RP-C"/>
    <property type="match status" value="1"/>
</dbReference>
<evidence type="ECO:0000256" key="1">
    <source>
        <dbReference type="SAM" id="MobiDB-lite"/>
    </source>
</evidence>
<dbReference type="NCBIfam" id="NF040974">
    <property type="entry name" value="RepABC_RepC"/>
    <property type="match status" value="1"/>
</dbReference>
<proteinExistence type="predicted"/>